<dbReference type="AlphaFoldDB" id="A0A7J0F9W3"/>
<dbReference type="PANTHER" id="PTHR45717:SF4">
    <property type="entry name" value="OS04G0450200 PROTEIN"/>
    <property type="match status" value="1"/>
</dbReference>
<dbReference type="EMBL" id="BJWL01000010">
    <property type="protein sequence ID" value="GFY95490.1"/>
    <property type="molecule type" value="Genomic_DNA"/>
</dbReference>
<evidence type="ECO:0000256" key="1">
    <source>
        <dbReference type="ARBA" id="ARBA00007626"/>
    </source>
</evidence>
<gene>
    <name evidence="2" type="ORF">Acr_10g0008750</name>
</gene>
<comment type="caution">
    <text evidence="2">The sequence shown here is derived from an EMBL/GenBank/DDBJ whole genome shotgun (WGS) entry which is preliminary data.</text>
</comment>
<name>A0A7J0F9W3_9ERIC</name>
<sequence>MAARSIFLSLTRGQNPLFRSLSSSIASRTQVLLEESRTPHDEEQIDENGEEDDLRSRIFRLRLLKRSATNVLQKWASEGRETTVSDLRHISGELRQSRRFKHALEVYFSLYHILLVVWLPSSPFVSFGSSKWEKIKESI</sequence>
<evidence type="ECO:0000313" key="2">
    <source>
        <dbReference type="EMBL" id="GFY95490.1"/>
    </source>
</evidence>
<comment type="similarity">
    <text evidence="1">Belongs to the PPR family. P subfamily.</text>
</comment>
<dbReference type="GO" id="GO:0005739">
    <property type="term" value="C:mitochondrion"/>
    <property type="evidence" value="ECO:0007669"/>
    <property type="project" value="TreeGrafter"/>
</dbReference>
<reference evidence="2 3" key="1">
    <citation type="submission" date="2019-07" db="EMBL/GenBank/DDBJ databases">
        <title>De Novo Assembly of kiwifruit Actinidia rufa.</title>
        <authorList>
            <person name="Sugita-Konishi S."/>
            <person name="Sato K."/>
            <person name="Mori E."/>
            <person name="Abe Y."/>
            <person name="Kisaki G."/>
            <person name="Hamano K."/>
            <person name="Suezawa K."/>
            <person name="Otani M."/>
            <person name="Fukuda T."/>
            <person name="Manabe T."/>
            <person name="Gomi K."/>
            <person name="Tabuchi M."/>
            <person name="Akimitsu K."/>
            <person name="Kataoka I."/>
        </authorList>
    </citation>
    <scope>NUCLEOTIDE SEQUENCE [LARGE SCALE GENOMIC DNA]</scope>
    <source>
        <strain evidence="3">cv. Fuchu</strain>
    </source>
</reference>
<proteinExistence type="inferred from homology"/>
<keyword evidence="3" id="KW-1185">Reference proteome</keyword>
<dbReference type="OrthoDB" id="1733397at2759"/>
<evidence type="ECO:0000313" key="3">
    <source>
        <dbReference type="Proteomes" id="UP000585474"/>
    </source>
</evidence>
<protein>
    <submittedName>
        <fullName evidence="2">Uncharacterized protein</fullName>
    </submittedName>
</protein>
<dbReference type="Proteomes" id="UP000585474">
    <property type="component" value="Unassembled WGS sequence"/>
</dbReference>
<accession>A0A7J0F9W3</accession>
<organism evidence="2 3">
    <name type="scientific">Actinidia rufa</name>
    <dbReference type="NCBI Taxonomy" id="165716"/>
    <lineage>
        <taxon>Eukaryota</taxon>
        <taxon>Viridiplantae</taxon>
        <taxon>Streptophyta</taxon>
        <taxon>Embryophyta</taxon>
        <taxon>Tracheophyta</taxon>
        <taxon>Spermatophyta</taxon>
        <taxon>Magnoliopsida</taxon>
        <taxon>eudicotyledons</taxon>
        <taxon>Gunneridae</taxon>
        <taxon>Pentapetalae</taxon>
        <taxon>asterids</taxon>
        <taxon>Ericales</taxon>
        <taxon>Actinidiaceae</taxon>
        <taxon>Actinidia</taxon>
    </lineage>
</organism>
<dbReference type="PANTHER" id="PTHR45717">
    <property type="entry name" value="OS12G0527900 PROTEIN"/>
    <property type="match status" value="1"/>
</dbReference>